<feature type="region of interest" description="Disordered" evidence="12">
    <location>
        <begin position="271"/>
        <end position="296"/>
    </location>
</feature>
<dbReference type="Pfam" id="PF00544">
    <property type="entry name" value="Pectate_lyase_4"/>
    <property type="match status" value="1"/>
</dbReference>
<dbReference type="VEuPathDB" id="FungiDB:FOXG_05948"/>
<evidence type="ECO:0000256" key="1">
    <source>
        <dbReference type="ARBA" id="ARBA00000695"/>
    </source>
</evidence>
<evidence type="ECO:0000256" key="6">
    <source>
        <dbReference type="ARBA" id="ARBA00022525"/>
    </source>
</evidence>
<comment type="cofactor">
    <cofactor evidence="2">
        <name>Ca(2+)</name>
        <dbReference type="ChEBI" id="CHEBI:29108"/>
    </cofactor>
</comment>
<evidence type="ECO:0000256" key="3">
    <source>
        <dbReference type="ARBA" id="ARBA00004613"/>
    </source>
</evidence>
<dbReference type="InterPro" id="IPR012334">
    <property type="entry name" value="Pectin_lyas_fold"/>
</dbReference>
<evidence type="ECO:0000256" key="10">
    <source>
        <dbReference type="ARBA" id="ARBA00023239"/>
    </source>
</evidence>
<evidence type="ECO:0000256" key="12">
    <source>
        <dbReference type="SAM" id="MobiDB-lite"/>
    </source>
</evidence>
<feature type="domain" description="Pectate lyase" evidence="14">
    <location>
        <begin position="53"/>
        <end position="266"/>
    </location>
</feature>
<dbReference type="SMART" id="SM00656">
    <property type="entry name" value="Amb_all"/>
    <property type="match status" value="1"/>
</dbReference>
<evidence type="ECO:0000256" key="2">
    <source>
        <dbReference type="ARBA" id="ARBA00001913"/>
    </source>
</evidence>
<accession>A0A0D2XPR0</accession>
<proteinExistence type="inferred from homology"/>
<dbReference type="GO" id="GO:0005576">
    <property type="term" value="C:extracellular region"/>
    <property type="evidence" value="ECO:0007669"/>
    <property type="project" value="UniProtKB-SubCell"/>
</dbReference>
<keyword evidence="10 11" id="KW-0456">Lyase</keyword>
<evidence type="ECO:0000256" key="9">
    <source>
        <dbReference type="ARBA" id="ARBA00022837"/>
    </source>
</evidence>
<dbReference type="InterPro" id="IPR045032">
    <property type="entry name" value="PEL"/>
</dbReference>
<evidence type="ECO:0000256" key="7">
    <source>
        <dbReference type="ARBA" id="ARBA00022723"/>
    </source>
</evidence>
<name>A0A0D2XPR0_FUSOF</name>
<dbReference type="InterPro" id="IPR002022">
    <property type="entry name" value="Pec_lyase"/>
</dbReference>
<dbReference type="GO" id="GO:0030570">
    <property type="term" value="F:pectate lyase activity"/>
    <property type="evidence" value="ECO:0007669"/>
    <property type="project" value="UniProtKB-EC"/>
</dbReference>
<feature type="chain" id="PRO_5011847959" description="pectate lyase" evidence="13">
    <location>
        <begin position="16"/>
        <end position="328"/>
    </location>
</feature>
<evidence type="ECO:0000256" key="11">
    <source>
        <dbReference type="RuleBase" id="RU361173"/>
    </source>
</evidence>
<comment type="subcellular location">
    <subcellularLocation>
        <location evidence="3 11">Secreted</location>
    </subcellularLocation>
</comment>
<feature type="compositionally biased region" description="Polar residues" evidence="12">
    <location>
        <begin position="275"/>
        <end position="296"/>
    </location>
</feature>
<feature type="signal peptide" evidence="13">
    <location>
        <begin position="1"/>
        <end position="15"/>
    </location>
</feature>
<keyword evidence="7" id="KW-0479">Metal-binding</keyword>
<dbReference type="STRING" id="426428.A0A0D2XPR0"/>
<evidence type="ECO:0000256" key="13">
    <source>
        <dbReference type="SAM" id="SignalP"/>
    </source>
</evidence>
<keyword evidence="11" id="KW-0119">Carbohydrate metabolism</keyword>
<dbReference type="FunFam" id="2.160.20.10:FF:000036">
    <property type="entry name" value="Pectate lyase A"/>
    <property type="match status" value="1"/>
</dbReference>
<protein>
    <recommendedName>
        <fullName evidence="5">pectate lyase</fullName>
        <ecNumber evidence="5">4.2.2.2</ecNumber>
    </recommendedName>
</protein>
<evidence type="ECO:0000256" key="8">
    <source>
        <dbReference type="ARBA" id="ARBA00022729"/>
    </source>
</evidence>
<dbReference type="Proteomes" id="UP000002489">
    <property type="component" value="Unassembled WGS sequence"/>
</dbReference>
<dbReference type="GO" id="GO:0000272">
    <property type="term" value="P:polysaccharide catabolic process"/>
    <property type="evidence" value="ECO:0007669"/>
    <property type="project" value="UniProtKB-KW"/>
</dbReference>
<keyword evidence="6 11" id="KW-0964">Secreted</keyword>
<dbReference type="EnsemblFungi" id="FOXG_05948T0">
    <property type="protein sequence ID" value="FOXG_05948P0"/>
    <property type="gene ID" value="FOXG_05948"/>
</dbReference>
<dbReference type="PANTHER" id="PTHR31683">
    <property type="entry name" value="PECTATE LYASE 18-RELATED"/>
    <property type="match status" value="1"/>
</dbReference>
<dbReference type="GO" id="GO:0046872">
    <property type="term" value="F:metal ion binding"/>
    <property type="evidence" value="ECO:0007669"/>
    <property type="project" value="UniProtKB-KW"/>
</dbReference>
<dbReference type="EC" id="4.2.2.2" evidence="5"/>
<sequence>MKFLGLLNLAALVSAVPTPTFQEAGKTLGKRAAITDAANIGYATQNGGTTGGAGGATVTVSSLAEFSKAAESEGKQVIYVKGQISGNNKIRVKSDKTIVGAAGASLDNIGLYINKQKNVIVRNLKIKNVVAANGDAIGIQKSTNVWVDHCELSSDLSKDKDFFDGLLDVTHASDFVTVSNTHFHDHHKASLVGHSDNNGSEDKGTLHVTYANNHWSSIGSRAPSVRFGFVHVFNNYYEDISVTGVNSRMGAQVLVESTTFTSAKKALTSKDSKETGSISVNDVNLGGSTNDAPKGSISKSNIPYQYSLVGSSKVKSAVVGVAGATLKL</sequence>
<evidence type="ECO:0000313" key="16">
    <source>
        <dbReference type="Proteomes" id="UP000002489"/>
    </source>
</evidence>
<reference evidence="16" key="1">
    <citation type="journal article" date="2012" name="Mol. Plant Microbe Interact.">
        <title>A highly conserved effector in Fusarium oxysporum is required for full virulence on Arabidopsis.</title>
        <authorList>
            <person name="Thatcher L.F."/>
            <person name="Gardiner D.M."/>
            <person name="Kazan K."/>
            <person name="Manners J."/>
        </authorList>
    </citation>
    <scope>NUCLEOTIDE SEQUENCE [LARGE SCALE GENOMIC DNA]</scope>
    <source>
        <strain evidence="16">Fo5176</strain>
    </source>
</reference>
<comment type="catalytic activity">
    <reaction evidence="1">
        <text>Eliminative cleavage of (1-&gt;4)-alpha-D-galacturonan to give oligosaccharides with 4-deoxy-alpha-D-galact-4-enuronosyl groups at their non-reducing ends.</text>
        <dbReference type="EC" id="4.2.2.2"/>
    </reaction>
</comment>
<organism evidence="15 16">
    <name type="scientific">Fusarium oxysporum (strain Fo5176)</name>
    <name type="common">Fusarium vascular wilt</name>
    <dbReference type="NCBI Taxonomy" id="660025"/>
    <lineage>
        <taxon>Eukaryota</taxon>
        <taxon>Fungi</taxon>
        <taxon>Dikarya</taxon>
        <taxon>Ascomycota</taxon>
        <taxon>Pezizomycotina</taxon>
        <taxon>Sordariomycetes</taxon>
        <taxon>Hypocreomycetidae</taxon>
        <taxon>Hypocreales</taxon>
        <taxon>Nectriaceae</taxon>
        <taxon>Fusarium</taxon>
        <taxon>Fusarium oxysporum species complex</taxon>
    </lineage>
</organism>
<keyword evidence="11" id="KW-0624">Polysaccharide degradation</keyword>
<reference evidence="15" key="2">
    <citation type="submission" date="2025-08" db="UniProtKB">
        <authorList>
            <consortium name="EnsemblFungi"/>
        </authorList>
    </citation>
    <scope>IDENTIFICATION</scope>
    <source>
        <strain evidence="15">4287 / CBS 123668 / FGSC 9935 / NRRL 34936</strain>
    </source>
</reference>
<dbReference type="PANTHER" id="PTHR31683:SF18">
    <property type="entry name" value="PECTATE LYASE 21-RELATED"/>
    <property type="match status" value="1"/>
</dbReference>
<dbReference type="AlphaFoldDB" id="A0A0D2XPR0"/>
<dbReference type="SUPFAM" id="SSF51126">
    <property type="entry name" value="Pectin lyase-like"/>
    <property type="match status" value="1"/>
</dbReference>
<evidence type="ECO:0000256" key="4">
    <source>
        <dbReference type="ARBA" id="ARBA00010980"/>
    </source>
</evidence>
<keyword evidence="8 13" id="KW-0732">Signal</keyword>
<comment type="similarity">
    <text evidence="4 11">Belongs to the polysaccharide lyase 1 family.</text>
</comment>
<dbReference type="SMR" id="A0A0D2XPR0"/>
<dbReference type="InterPro" id="IPR011050">
    <property type="entry name" value="Pectin_lyase_fold/virulence"/>
</dbReference>
<evidence type="ECO:0000259" key="14">
    <source>
        <dbReference type="SMART" id="SM00656"/>
    </source>
</evidence>
<evidence type="ECO:0000313" key="15">
    <source>
        <dbReference type="EnsemblFungi" id="FOXG_05948P0"/>
    </source>
</evidence>
<evidence type="ECO:0000256" key="5">
    <source>
        <dbReference type="ARBA" id="ARBA00012272"/>
    </source>
</evidence>
<keyword evidence="9" id="KW-0106">Calcium</keyword>
<dbReference type="Gene3D" id="2.160.20.10">
    <property type="entry name" value="Single-stranded right-handed beta-helix, Pectin lyase-like"/>
    <property type="match status" value="1"/>
</dbReference>
<gene>
    <name evidence="15" type="primary">28947887</name>
</gene>